<dbReference type="EMBL" id="LR797136">
    <property type="protein sequence ID" value="CAB4189339.1"/>
    <property type="molecule type" value="Genomic_DNA"/>
</dbReference>
<proteinExistence type="predicted"/>
<sequence length="95" mass="10299">MKPVSLTPAKIVAMIDEINEHITAVTPATVWDVTATVFDSIAPGAFWADTEKEITHGEITAIVEGWISDNAPAPMSELDAYKSVPLAGVTRNWEF</sequence>
<name>A0A6J5QBZ6_9CAUD</name>
<dbReference type="EMBL" id="LR797077">
    <property type="protein sequence ID" value="CAB4185079.1"/>
    <property type="molecule type" value="Genomic_DNA"/>
</dbReference>
<evidence type="ECO:0000313" key="3">
    <source>
        <dbReference type="EMBL" id="CAB4189339.1"/>
    </source>
</evidence>
<gene>
    <name evidence="1" type="ORF">UFOVP1029_14</name>
    <name evidence="2" type="ORF">UFOVP1129_14</name>
    <name evidence="3" type="ORF">UFOVP1188_14</name>
    <name evidence="4" type="ORF">UFOVP1490_33</name>
    <name evidence="6" type="ORF">UFOVP1576_14</name>
    <name evidence="5" type="ORF">UFOVP1633_14</name>
</gene>
<dbReference type="EMBL" id="LR797444">
    <property type="protein sequence ID" value="CAB4217482.1"/>
    <property type="molecule type" value="Genomic_DNA"/>
</dbReference>
<evidence type="ECO:0000313" key="1">
    <source>
        <dbReference type="EMBL" id="CAB4178938.1"/>
    </source>
</evidence>
<evidence type="ECO:0000313" key="2">
    <source>
        <dbReference type="EMBL" id="CAB4185079.1"/>
    </source>
</evidence>
<organism evidence="1">
    <name type="scientific">uncultured Caudovirales phage</name>
    <dbReference type="NCBI Taxonomy" id="2100421"/>
    <lineage>
        <taxon>Viruses</taxon>
        <taxon>Duplodnaviria</taxon>
        <taxon>Heunggongvirae</taxon>
        <taxon>Uroviricota</taxon>
        <taxon>Caudoviricetes</taxon>
        <taxon>Peduoviridae</taxon>
        <taxon>Maltschvirus</taxon>
        <taxon>Maltschvirus maltsch</taxon>
    </lineage>
</organism>
<protein>
    <submittedName>
        <fullName evidence="1">Uncharacterized protein</fullName>
    </submittedName>
</protein>
<dbReference type="EMBL" id="LR797495">
    <property type="protein sequence ID" value="CAB4220376.1"/>
    <property type="molecule type" value="Genomic_DNA"/>
</dbReference>
<dbReference type="EMBL" id="LR798420">
    <property type="protein sequence ID" value="CAB5230440.1"/>
    <property type="molecule type" value="Genomic_DNA"/>
</dbReference>
<reference evidence="1" key="1">
    <citation type="submission" date="2020-05" db="EMBL/GenBank/DDBJ databases">
        <authorList>
            <person name="Chiriac C."/>
            <person name="Salcher M."/>
            <person name="Ghai R."/>
            <person name="Kavagutti S V."/>
        </authorList>
    </citation>
    <scope>NUCLEOTIDE SEQUENCE</scope>
</reference>
<evidence type="ECO:0000313" key="5">
    <source>
        <dbReference type="EMBL" id="CAB4220376.1"/>
    </source>
</evidence>
<evidence type="ECO:0000313" key="6">
    <source>
        <dbReference type="EMBL" id="CAB5230440.1"/>
    </source>
</evidence>
<accession>A0A6J5QBZ6</accession>
<dbReference type="EMBL" id="LR796972">
    <property type="protein sequence ID" value="CAB4178938.1"/>
    <property type="molecule type" value="Genomic_DNA"/>
</dbReference>
<evidence type="ECO:0000313" key="4">
    <source>
        <dbReference type="EMBL" id="CAB4217482.1"/>
    </source>
</evidence>